<keyword evidence="5" id="KW-0552">Olfaction</keyword>
<evidence type="ECO:0000256" key="3">
    <source>
        <dbReference type="ARBA" id="ARBA00022606"/>
    </source>
</evidence>
<feature type="transmembrane region" description="Helical" evidence="10">
    <location>
        <begin position="504"/>
        <end position="528"/>
    </location>
</feature>
<keyword evidence="2" id="KW-1003">Cell membrane</keyword>
<keyword evidence="9" id="KW-0807">Transducer</keyword>
<dbReference type="GO" id="GO:0007165">
    <property type="term" value="P:signal transduction"/>
    <property type="evidence" value="ECO:0007669"/>
    <property type="project" value="UniProtKB-KW"/>
</dbReference>
<evidence type="ECO:0000313" key="12">
    <source>
        <dbReference type="Proteomes" id="UP000719412"/>
    </source>
</evidence>
<protein>
    <recommendedName>
        <fullName evidence="13">7tm 6 domain containing protein</fullName>
    </recommendedName>
</protein>
<comment type="subcellular location">
    <subcellularLocation>
        <location evidence="1">Cell membrane</location>
        <topology evidence="1">Multi-pass membrane protein</topology>
    </subcellularLocation>
</comment>
<feature type="transmembrane region" description="Helical" evidence="10">
    <location>
        <begin position="125"/>
        <end position="144"/>
    </location>
</feature>
<dbReference type="Pfam" id="PF02949">
    <property type="entry name" value="7tm_6"/>
    <property type="match status" value="2"/>
</dbReference>
<dbReference type="AlphaFoldDB" id="A0A8J6LB07"/>
<reference evidence="11" key="1">
    <citation type="journal article" date="2020" name="J Insects Food Feed">
        <title>The yellow mealworm (Tenebrio molitor) genome: a resource for the emerging insects as food and feed industry.</title>
        <authorList>
            <person name="Eriksson T."/>
            <person name="Andere A."/>
            <person name="Kelstrup H."/>
            <person name="Emery V."/>
            <person name="Picard C."/>
        </authorList>
    </citation>
    <scope>NUCLEOTIDE SEQUENCE</scope>
    <source>
        <strain evidence="11">Stoneville</strain>
        <tissue evidence="11">Whole head</tissue>
    </source>
</reference>
<evidence type="ECO:0000256" key="5">
    <source>
        <dbReference type="ARBA" id="ARBA00022725"/>
    </source>
</evidence>
<dbReference type="GO" id="GO:0004984">
    <property type="term" value="F:olfactory receptor activity"/>
    <property type="evidence" value="ECO:0007669"/>
    <property type="project" value="InterPro"/>
</dbReference>
<feature type="transmembrane region" description="Helical" evidence="10">
    <location>
        <begin position="394"/>
        <end position="415"/>
    </location>
</feature>
<evidence type="ECO:0000256" key="8">
    <source>
        <dbReference type="ARBA" id="ARBA00023170"/>
    </source>
</evidence>
<keyword evidence="8" id="KW-0675">Receptor</keyword>
<feature type="transmembrane region" description="Helical" evidence="10">
    <location>
        <begin position="34"/>
        <end position="57"/>
    </location>
</feature>
<dbReference type="Proteomes" id="UP000719412">
    <property type="component" value="Unassembled WGS sequence"/>
</dbReference>
<evidence type="ECO:0008006" key="13">
    <source>
        <dbReference type="Google" id="ProtNLM"/>
    </source>
</evidence>
<organism evidence="11 12">
    <name type="scientific">Tenebrio molitor</name>
    <name type="common">Yellow mealworm beetle</name>
    <dbReference type="NCBI Taxonomy" id="7067"/>
    <lineage>
        <taxon>Eukaryota</taxon>
        <taxon>Metazoa</taxon>
        <taxon>Ecdysozoa</taxon>
        <taxon>Arthropoda</taxon>
        <taxon>Hexapoda</taxon>
        <taxon>Insecta</taxon>
        <taxon>Pterygota</taxon>
        <taxon>Neoptera</taxon>
        <taxon>Endopterygota</taxon>
        <taxon>Coleoptera</taxon>
        <taxon>Polyphaga</taxon>
        <taxon>Cucujiformia</taxon>
        <taxon>Tenebrionidae</taxon>
        <taxon>Tenebrio</taxon>
    </lineage>
</organism>
<dbReference type="EMBL" id="JABDTM020023323">
    <property type="protein sequence ID" value="KAH0815259.1"/>
    <property type="molecule type" value="Genomic_DNA"/>
</dbReference>
<dbReference type="PANTHER" id="PTHR21137">
    <property type="entry name" value="ODORANT RECEPTOR"/>
    <property type="match status" value="1"/>
</dbReference>
<keyword evidence="4 10" id="KW-0812">Transmembrane</keyword>
<dbReference type="PANTHER" id="PTHR21137:SF35">
    <property type="entry name" value="ODORANT RECEPTOR 19A-RELATED"/>
    <property type="match status" value="1"/>
</dbReference>
<keyword evidence="3" id="KW-0716">Sensory transduction</keyword>
<gene>
    <name evidence="11" type="ORF">GEV33_007532</name>
</gene>
<evidence type="ECO:0000313" key="11">
    <source>
        <dbReference type="EMBL" id="KAH0815259.1"/>
    </source>
</evidence>
<feature type="transmembrane region" description="Helical" evidence="10">
    <location>
        <begin position="455"/>
        <end position="475"/>
    </location>
</feature>
<feature type="transmembrane region" description="Helical" evidence="10">
    <location>
        <begin position="363"/>
        <end position="388"/>
    </location>
</feature>
<keyword evidence="7 10" id="KW-0472">Membrane</keyword>
<comment type="caution">
    <text evidence="11">The sequence shown here is derived from an EMBL/GenBank/DDBJ whole genome shotgun (WGS) entry which is preliminary data.</text>
</comment>
<evidence type="ECO:0000256" key="2">
    <source>
        <dbReference type="ARBA" id="ARBA00022475"/>
    </source>
</evidence>
<reference evidence="11" key="2">
    <citation type="submission" date="2021-08" db="EMBL/GenBank/DDBJ databases">
        <authorList>
            <person name="Eriksson T."/>
        </authorList>
    </citation>
    <scope>NUCLEOTIDE SEQUENCE</scope>
    <source>
        <strain evidence="11">Stoneville</strain>
        <tissue evidence="11">Whole head</tissue>
    </source>
</reference>
<keyword evidence="6 10" id="KW-1133">Transmembrane helix</keyword>
<dbReference type="GO" id="GO:0005886">
    <property type="term" value="C:plasma membrane"/>
    <property type="evidence" value="ECO:0007669"/>
    <property type="project" value="UniProtKB-SubCell"/>
</dbReference>
<name>A0A8J6LB07_TENMO</name>
<evidence type="ECO:0000256" key="9">
    <source>
        <dbReference type="ARBA" id="ARBA00023224"/>
    </source>
</evidence>
<feature type="transmembrane region" description="Helical" evidence="10">
    <location>
        <begin position="609"/>
        <end position="629"/>
    </location>
</feature>
<evidence type="ECO:0000256" key="4">
    <source>
        <dbReference type="ARBA" id="ARBA00022692"/>
    </source>
</evidence>
<feature type="transmembrane region" description="Helical" evidence="10">
    <location>
        <begin position="69"/>
        <end position="88"/>
    </location>
</feature>
<evidence type="ECO:0000256" key="7">
    <source>
        <dbReference type="ARBA" id="ARBA00023136"/>
    </source>
</evidence>
<keyword evidence="12" id="KW-1185">Reference proteome</keyword>
<dbReference type="GO" id="GO:0005549">
    <property type="term" value="F:odorant binding"/>
    <property type="evidence" value="ECO:0007669"/>
    <property type="project" value="InterPro"/>
</dbReference>
<sequence length="665" mass="77327">MKQFTWKSAISVNTWTLKILGLWPGAELYKLNKYTFYMIFVILLNNSHILFQAANVVNAYQDLKALSTMIFSLFTKLLTSAKMLMFIWKSRTLQRFISQMESEEFRPRNHQQVIMAQSLLKAWKMIYFLFSVLVWSSVSLRTFYPVLDGTVKDHNLPFPAWYPYDHKTSPFYQITYLHQVICYWISGTATANTDTFIAALMMCIGTQCDILSDNLRNLTNCGNDGEFNKKLVDCVEHHKKIVRFATECNSFFNEIVLAQFLVSSVSLALTMFEVTVVEPLSIECFSIMGYVSSVFVQIFQYCWFGEEVEARLAIYDQVKYFHIKSRSAMAKFDWKLKIKINITMLKLVGLWPKDNDRYGLNMYSFYTLVMTIFFFAHNFFQTANIVFITDLQELVANLFIVFSEWLVAFKVVCFVRNMRVLKMLAAELDSDEFQPKNEEQKILVEPALRQWRMNYVMFAVPASITVSLWNVFPILDGTVKDHRLPFSAWYPYDFKSSPFYQITYIYQVISIWYMGVTDVNMDLFLAALMMYTTAQCQILCHTLKNLYNVPDFGKKLIDCIKHHKKIVRFATNSNVFFDEMILGQFFTSAASLALTMFQLTVVNPFTSEGYSVMFFGSTVTVQIFFYCWFGQEVEVKVGCLLVLKYHVSGVTVESRLGNVSLEINC</sequence>
<accession>A0A8J6LB07</accession>
<proteinExistence type="predicted"/>
<dbReference type="InterPro" id="IPR004117">
    <property type="entry name" value="7tm6_olfct_rcpt"/>
</dbReference>
<evidence type="ECO:0000256" key="10">
    <source>
        <dbReference type="SAM" id="Phobius"/>
    </source>
</evidence>
<evidence type="ECO:0000256" key="6">
    <source>
        <dbReference type="ARBA" id="ARBA00022989"/>
    </source>
</evidence>
<feature type="transmembrane region" description="Helical" evidence="10">
    <location>
        <begin position="575"/>
        <end position="597"/>
    </location>
</feature>
<evidence type="ECO:0000256" key="1">
    <source>
        <dbReference type="ARBA" id="ARBA00004651"/>
    </source>
</evidence>